<keyword evidence="6" id="KW-1015">Disulfide bond</keyword>
<feature type="domain" description="Chemokine interleukin-8-like" evidence="8">
    <location>
        <begin position="215"/>
        <end position="275"/>
    </location>
</feature>
<dbReference type="SMART" id="SM00199">
    <property type="entry name" value="SCY"/>
    <property type="match status" value="2"/>
</dbReference>
<keyword evidence="5 7" id="KW-0964">Secreted</keyword>
<dbReference type="GO" id="GO:0006952">
    <property type="term" value="P:defense response"/>
    <property type="evidence" value="ECO:0007669"/>
    <property type="project" value="InterPro"/>
</dbReference>
<gene>
    <name evidence="9" type="primary">LOC115283269</name>
</gene>
<dbReference type="InterPro" id="IPR001089">
    <property type="entry name" value="Chemokine_CXC"/>
</dbReference>
<dbReference type="InterPro" id="IPR033899">
    <property type="entry name" value="CXC_Chemokine_domain"/>
</dbReference>
<evidence type="ECO:0000256" key="7">
    <source>
        <dbReference type="RuleBase" id="RU361149"/>
    </source>
</evidence>
<accession>A0A673SKF0</accession>
<evidence type="ECO:0000256" key="5">
    <source>
        <dbReference type="ARBA" id="ARBA00022525"/>
    </source>
</evidence>
<dbReference type="InterPro" id="IPR001811">
    <property type="entry name" value="Chemokine_IL8-like_dom"/>
</dbReference>
<evidence type="ECO:0000256" key="3">
    <source>
        <dbReference type="ARBA" id="ARBA00022500"/>
    </source>
</evidence>
<reference evidence="9" key="3">
    <citation type="submission" date="2025-09" db="UniProtKB">
        <authorList>
            <consortium name="Ensembl"/>
        </authorList>
    </citation>
    <scope>IDENTIFICATION</scope>
</reference>
<dbReference type="FunFam" id="2.40.50.40:FF:000004">
    <property type="entry name" value="C-X-C motif chemokine"/>
    <property type="match status" value="2"/>
</dbReference>
<evidence type="ECO:0000313" key="9">
    <source>
        <dbReference type="Ensembl" id="ENSSSUP00005000337.1"/>
    </source>
</evidence>
<evidence type="ECO:0000256" key="2">
    <source>
        <dbReference type="ARBA" id="ARBA00010665"/>
    </source>
</evidence>
<dbReference type="PROSITE" id="PS00471">
    <property type="entry name" value="SMALL_CYTOKINES_CXC"/>
    <property type="match status" value="2"/>
</dbReference>
<reference evidence="9" key="2">
    <citation type="submission" date="2025-08" db="UniProtKB">
        <authorList>
            <consortium name="Ensembl"/>
        </authorList>
    </citation>
    <scope>IDENTIFICATION</scope>
</reference>
<sequence length="278" mass="30256">MQRTWGRHIALQLQIPAPLRPLEPAPLAPLVAEMSLLPSRAARAPHLSGSLFALLLLLLLLTPPEPFASAGPVSVIVRELRCVCLTTTPGIHPKKIMKMQVIGAGPQCPKVEVIATLKNKKEVCLDPETPALKKAIQKILDSGDKTSLESLGSHWPLKPRPQLSLLSCSCWHLLDMKLVSQVFNPRASSGLLLLGLLLLPAVVALPGVDPEEDEHLRCVCVKTISRLHPKNINSLEVIGASAHCPVPQMIATLKNGRKMCLDLNAPLYKKVIRKLLQS</sequence>
<dbReference type="InterPro" id="IPR039809">
    <property type="entry name" value="Chemokine_b/g/d"/>
</dbReference>
<dbReference type="InterPro" id="IPR036048">
    <property type="entry name" value="Interleukin_8-like_sf"/>
</dbReference>
<dbReference type="Pfam" id="PF00048">
    <property type="entry name" value="IL8"/>
    <property type="match status" value="2"/>
</dbReference>
<evidence type="ECO:0000256" key="4">
    <source>
        <dbReference type="ARBA" id="ARBA00022514"/>
    </source>
</evidence>
<keyword evidence="4 7" id="KW-0202">Cytokine</keyword>
<protein>
    <recommendedName>
        <fullName evidence="7">C-X-C motif chemokine</fullName>
    </recommendedName>
</protein>
<reference evidence="9 10" key="1">
    <citation type="submission" date="2019-05" db="EMBL/GenBank/DDBJ databases">
        <title>A Chromosome-scale Meerkat (S. suricatta) Genome Assembly.</title>
        <authorList>
            <person name="Dudchenko O."/>
            <person name="Lieberman Aiden E."/>
            <person name="Tung J."/>
            <person name="Barreiro L.B."/>
            <person name="Clutton-Brock T.H."/>
        </authorList>
    </citation>
    <scope>NUCLEOTIDE SEQUENCE [LARGE SCALE GENOMIC DNA]</scope>
</reference>
<evidence type="ECO:0000259" key="8">
    <source>
        <dbReference type="SMART" id="SM00199"/>
    </source>
</evidence>
<dbReference type="GO" id="GO:0030593">
    <property type="term" value="P:neutrophil chemotaxis"/>
    <property type="evidence" value="ECO:0007669"/>
    <property type="project" value="UniProtKB-ARBA"/>
</dbReference>
<dbReference type="Proteomes" id="UP000472268">
    <property type="component" value="Chromosome 1"/>
</dbReference>
<dbReference type="PRINTS" id="PR00436">
    <property type="entry name" value="INTERLEUKIN8"/>
</dbReference>
<proteinExistence type="inferred from homology"/>
<dbReference type="Gene3D" id="2.40.50.40">
    <property type="match status" value="2"/>
</dbReference>
<keyword evidence="3 7" id="KW-0145">Chemotaxis</keyword>
<dbReference type="PRINTS" id="PR00437">
    <property type="entry name" value="SMALLCYTKCXC"/>
</dbReference>
<dbReference type="GO" id="GO:0042119">
    <property type="term" value="P:neutrophil activation"/>
    <property type="evidence" value="ECO:0007669"/>
    <property type="project" value="UniProtKB-ARBA"/>
</dbReference>
<evidence type="ECO:0000256" key="1">
    <source>
        <dbReference type="ARBA" id="ARBA00004613"/>
    </source>
</evidence>
<evidence type="ECO:0000313" key="10">
    <source>
        <dbReference type="Proteomes" id="UP000472268"/>
    </source>
</evidence>
<dbReference type="InterPro" id="IPR018048">
    <property type="entry name" value="Chemokine_CXC_CS"/>
</dbReference>
<organism evidence="9 10">
    <name type="scientific">Suricata suricatta</name>
    <name type="common">Meerkat</name>
    <dbReference type="NCBI Taxonomy" id="37032"/>
    <lineage>
        <taxon>Eukaryota</taxon>
        <taxon>Metazoa</taxon>
        <taxon>Chordata</taxon>
        <taxon>Craniata</taxon>
        <taxon>Vertebrata</taxon>
        <taxon>Euteleostomi</taxon>
        <taxon>Mammalia</taxon>
        <taxon>Eutheria</taxon>
        <taxon>Laurasiatheria</taxon>
        <taxon>Carnivora</taxon>
        <taxon>Feliformia</taxon>
        <taxon>Herpestidae</taxon>
        <taxon>Suricata</taxon>
    </lineage>
</organism>
<comment type="subcellular location">
    <subcellularLocation>
        <location evidence="1 7">Secreted</location>
    </subcellularLocation>
</comment>
<dbReference type="GO" id="GO:0006955">
    <property type="term" value="P:immune response"/>
    <property type="evidence" value="ECO:0007669"/>
    <property type="project" value="InterPro"/>
</dbReference>
<dbReference type="GO" id="GO:0008009">
    <property type="term" value="F:chemokine activity"/>
    <property type="evidence" value="ECO:0007669"/>
    <property type="project" value="InterPro"/>
</dbReference>
<dbReference type="CDD" id="cd00273">
    <property type="entry name" value="Chemokine_CXC"/>
    <property type="match status" value="2"/>
</dbReference>
<dbReference type="SUPFAM" id="SSF54117">
    <property type="entry name" value="Interleukin 8-like chemokines"/>
    <property type="match status" value="2"/>
</dbReference>
<evidence type="ECO:0000256" key="6">
    <source>
        <dbReference type="ARBA" id="ARBA00023157"/>
    </source>
</evidence>
<dbReference type="AlphaFoldDB" id="A0A673SKF0"/>
<name>A0A673SKF0_SURSU</name>
<dbReference type="GO" id="GO:0005615">
    <property type="term" value="C:extracellular space"/>
    <property type="evidence" value="ECO:0007669"/>
    <property type="project" value="UniProtKB-UniRule"/>
</dbReference>
<dbReference type="Ensembl" id="ENSSSUT00005000417.1">
    <property type="protein sequence ID" value="ENSSSUP00005000337.1"/>
    <property type="gene ID" value="ENSSSUG00005000257.1"/>
</dbReference>
<keyword evidence="10" id="KW-1185">Reference proteome</keyword>
<dbReference type="PANTHER" id="PTHR12015">
    <property type="entry name" value="SMALL INDUCIBLE CYTOKINE A"/>
    <property type="match status" value="1"/>
</dbReference>
<feature type="domain" description="Chemokine interleukin-8-like" evidence="8">
    <location>
        <begin position="79"/>
        <end position="139"/>
    </location>
</feature>
<dbReference type="PANTHER" id="PTHR12015:SF201">
    <property type="entry name" value="C-X-C MOTIF CHEMOKINE 6"/>
    <property type="match status" value="1"/>
</dbReference>
<comment type="similarity">
    <text evidence="2 7">Belongs to the intercrine alpha (chemokine CxC) family.</text>
</comment>